<evidence type="ECO:0000256" key="10">
    <source>
        <dbReference type="ARBA" id="ARBA00024479"/>
    </source>
</evidence>
<name>A0AA40DY86_9PEZI</name>
<reference evidence="14" key="1">
    <citation type="submission" date="2023-06" db="EMBL/GenBank/DDBJ databases">
        <title>Genome-scale phylogeny and comparative genomics of the fungal order Sordariales.</title>
        <authorList>
            <consortium name="Lawrence Berkeley National Laboratory"/>
            <person name="Hensen N."/>
            <person name="Bonometti L."/>
            <person name="Westerberg I."/>
            <person name="Brannstrom I.O."/>
            <person name="Guillou S."/>
            <person name="Cros-Aarteil S."/>
            <person name="Calhoun S."/>
            <person name="Haridas S."/>
            <person name="Kuo A."/>
            <person name="Mondo S."/>
            <person name="Pangilinan J."/>
            <person name="Riley R."/>
            <person name="Labutti K."/>
            <person name="Andreopoulos B."/>
            <person name="Lipzen A."/>
            <person name="Chen C."/>
            <person name="Yanf M."/>
            <person name="Daum C."/>
            <person name="Ng V."/>
            <person name="Clum A."/>
            <person name="Steindorff A."/>
            <person name="Ohm R."/>
            <person name="Martin F."/>
            <person name="Silar P."/>
            <person name="Natvig D."/>
            <person name="Lalanne C."/>
            <person name="Gautier V."/>
            <person name="Ament-Velasquez S.L."/>
            <person name="Kruys A."/>
            <person name="Hutchinson M.I."/>
            <person name="Powell A.J."/>
            <person name="Barry K."/>
            <person name="Miller A.N."/>
            <person name="Grigoriev I.V."/>
            <person name="Debuchy R."/>
            <person name="Gladieux P."/>
            <person name="Thoren M.H."/>
            <person name="Johannesson H."/>
        </authorList>
    </citation>
    <scope>NUCLEOTIDE SEQUENCE</scope>
    <source>
        <strain evidence="14">SMH4607-1</strain>
    </source>
</reference>
<dbReference type="GO" id="GO:0006869">
    <property type="term" value="P:lipid transport"/>
    <property type="evidence" value="ECO:0007669"/>
    <property type="project" value="UniProtKB-KW"/>
</dbReference>
<gene>
    <name evidence="14" type="ORF">B0H67DRAFT_487091</name>
</gene>
<feature type="region of interest" description="Disordered" evidence="13">
    <location>
        <begin position="407"/>
        <end position="445"/>
    </location>
</feature>
<evidence type="ECO:0000256" key="11">
    <source>
        <dbReference type="ARBA" id="ARBA00024615"/>
    </source>
</evidence>
<dbReference type="GO" id="GO:0034045">
    <property type="term" value="C:phagophore assembly site membrane"/>
    <property type="evidence" value="ECO:0007669"/>
    <property type="project" value="UniProtKB-SubCell"/>
</dbReference>
<protein>
    <recommendedName>
        <fullName evidence="4">Autophagy-related protein 2</fullName>
    </recommendedName>
</protein>
<evidence type="ECO:0000256" key="3">
    <source>
        <dbReference type="ARBA" id="ARBA00009714"/>
    </source>
</evidence>
<dbReference type="Proteomes" id="UP001172102">
    <property type="component" value="Unassembled WGS sequence"/>
</dbReference>
<organism evidence="14 15">
    <name type="scientific">Lasiosphaeris hirsuta</name>
    <dbReference type="NCBI Taxonomy" id="260670"/>
    <lineage>
        <taxon>Eukaryota</taxon>
        <taxon>Fungi</taxon>
        <taxon>Dikarya</taxon>
        <taxon>Ascomycota</taxon>
        <taxon>Pezizomycotina</taxon>
        <taxon>Sordariomycetes</taxon>
        <taxon>Sordariomycetidae</taxon>
        <taxon>Sordariales</taxon>
        <taxon>Lasiosphaeriaceae</taxon>
        <taxon>Lasiosphaeris</taxon>
    </lineage>
</organism>
<comment type="catalytic activity">
    <reaction evidence="12">
        <text>a 1,2-diacyl-sn-glycero-3-phosphocholine(in) = a 1,2-diacyl-sn-glycero-3-phosphocholine(out)</text>
        <dbReference type="Rhea" id="RHEA:38571"/>
        <dbReference type="ChEBI" id="CHEBI:57643"/>
    </reaction>
</comment>
<evidence type="ECO:0000256" key="6">
    <source>
        <dbReference type="ARBA" id="ARBA00022824"/>
    </source>
</evidence>
<dbReference type="EMBL" id="JAUKUA010000003">
    <property type="protein sequence ID" value="KAK0720874.1"/>
    <property type="molecule type" value="Genomic_DNA"/>
</dbReference>
<feature type="region of interest" description="Disordered" evidence="13">
    <location>
        <begin position="160"/>
        <end position="181"/>
    </location>
</feature>
<dbReference type="Pfam" id="PF13329">
    <property type="entry name" value="ATG2_CAD"/>
    <property type="match status" value="1"/>
</dbReference>
<dbReference type="PANTHER" id="PTHR13190:SF1">
    <property type="entry name" value="AUTOPHAGY-RELATED 2, ISOFORM A"/>
    <property type="match status" value="1"/>
</dbReference>
<feature type="region of interest" description="Disordered" evidence="13">
    <location>
        <begin position="528"/>
        <end position="548"/>
    </location>
</feature>
<evidence type="ECO:0000256" key="13">
    <source>
        <dbReference type="SAM" id="MobiDB-lite"/>
    </source>
</evidence>
<evidence type="ECO:0000256" key="9">
    <source>
        <dbReference type="ARBA" id="ARBA00023136"/>
    </source>
</evidence>
<keyword evidence="7" id="KW-0072">Autophagy</keyword>
<comment type="similarity">
    <text evidence="3">Belongs to the ATG2 family.</text>
</comment>
<evidence type="ECO:0000256" key="1">
    <source>
        <dbReference type="ARBA" id="ARBA00004406"/>
    </source>
</evidence>
<evidence type="ECO:0000313" key="14">
    <source>
        <dbReference type="EMBL" id="KAK0720874.1"/>
    </source>
</evidence>
<evidence type="ECO:0000256" key="8">
    <source>
        <dbReference type="ARBA" id="ARBA00023055"/>
    </source>
</evidence>
<keyword evidence="8" id="KW-0445">Lipid transport</keyword>
<dbReference type="GO" id="GO:0034727">
    <property type="term" value="P:piecemeal microautophagy of the nucleus"/>
    <property type="evidence" value="ECO:0007669"/>
    <property type="project" value="TreeGrafter"/>
</dbReference>
<comment type="catalytic activity">
    <reaction evidence="11">
        <text>a 1,2-diacyl-sn-glycero-3-phosphoethanolamine(in) = a 1,2-diacyl-sn-glycero-3-phosphoethanolamine(out)</text>
        <dbReference type="Rhea" id="RHEA:38895"/>
        <dbReference type="ChEBI" id="CHEBI:64612"/>
    </reaction>
</comment>
<evidence type="ECO:0000256" key="5">
    <source>
        <dbReference type="ARBA" id="ARBA00022448"/>
    </source>
</evidence>
<evidence type="ECO:0000256" key="12">
    <source>
        <dbReference type="ARBA" id="ARBA00024631"/>
    </source>
</evidence>
<evidence type="ECO:0000256" key="7">
    <source>
        <dbReference type="ARBA" id="ARBA00023006"/>
    </source>
</evidence>
<dbReference type="GO" id="GO:0000045">
    <property type="term" value="P:autophagosome assembly"/>
    <property type="evidence" value="ECO:0007669"/>
    <property type="project" value="TreeGrafter"/>
</dbReference>
<dbReference type="GO" id="GO:0043495">
    <property type="term" value="F:protein-membrane adaptor activity"/>
    <property type="evidence" value="ECO:0007669"/>
    <property type="project" value="TreeGrafter"/>
</dbReference>
<keyword evidence="15" id="KW-1185">Reference proteome</keyword>
<keyword evidence="6" id="KW-0256">Endoplasmic reticulum</keyword>
<dbReference type="GO" id="GO:0061908">
    <property type="term" value="C:phagophore"/>
    <property type="evidence" value="ECO:0007669"/>
    <property type="project" value="TreeGrafter"/>
</dbReference>
<feature type="region of interest" description="Disordered" evidence="13">
    <location>
        <begin position="290"/>
        <end position="309"/>
    </location>
</feature>
<dbReference type="GO" id="GO:0032266">
    <property type="term" value="F:phosphatidylinositol-3-phosphate binding"/>
    <property type="evidence" value="ECO:0007669"/>
    <property type="project" value="TreeGrafter"/>
</dbReference>
<dbReference type="GO" id="GO:0005789">
    <property type="term" value="C:endoplasmic reticulum membrane"/>
    <property type="evidence" value="ECO:0007669"/>
    <property type="project" value="UniProtKB-SubCell"/>
</dbReference>
<evidence type="ECO:0000313" key="15">
    <source>
        <dbReference type="Proteomes" id="UP001172102"/>
    </source>
</evidence>
<proteinExistence type="inferred from homology"/>
<keyword evidence="9" id="KW-0472">Membrane</keyword>
<keyword evidence="5" id="KW-0813">Transport</keyword>
<feature type="region of interest" description="Disordered" evidence="13">
    <location>
        <begin position="479"/>
        <end position="505"/>
    </location>
</feature>
<comment type="caution">
    <text evidence="14">The sequence shown here is derived from an EMBL/GenBank/DDBJ whole genome shotgun (WGS) entry which is preliminary data.</text>
</comment>
<accession>A0AA40DY86</accession>
<feature type="region of interest" description="Disordered" evidence="13">
    <location>
        <begin position="852"/>
        <end position="886"/>
    </location>
</feature>
<dbReference type="GO" id="GO:0000422">
    <property type="term" value="P:autophagy of mitochondrion"/>
    <property type="evidence" value="ECO:0007669"/>
    <property type="project" value="TreeGrafter"/>
</dbReference>
<feature type="compositionally biased region" description="Low complexity" evidence="13">
    <location>
        <begin position="290"/>
        <end position="300"/>
    </location>
</feature>
<dbReference type="InterPro" id="IPR026849">
    <property type="entry name" value="ATG2"/>
</dbReference>
<dbReference type="GO" id="GO:0061723">
    <property type="term" value="P:glycophagy"/>
    <property type="evidence" value="ECO:0007669"/>
    <property type="project" value="TreeGrafter"/>
</dbReference>
<dbReference type="PANTHER" id="PTHR13190">
    <property type="entry name" value="AUTOPHAGY-RELATED 2, ISOFORM A"/>
    <property type="match status" value="1"/>
</dbReference>
<evidence type="ECO:0000256" key="2">
    <source>
        <dbReference type="ARBA" id="ARBA00004623"/>
    </source>
</evidence>
<sequence>MASFFQSFRNSLMPKQLLRFALSRLDLLDAQALDLENLDFALGRNTILEFRDVGLILQKLERLVELPPNFSIQKAKVLVLRVTIPMDFYNSPITAEVDGVDVRLKVVSKEHREQQQERKWRKARGADDIVPTTADLAQSFLETQPSAEKRKLEEALAAESQDLGASVTMSESESEDETSFGTGQALSLPVFLTDFLQGVVDRMQIRIQGVTFQVDMEVPVDPSTPTPELVTFQLSLESINVEGVTTPTLDEDGAPAIVPKEGKRHILLDNIRAFLISEANVFSSLVRSPSMPSSIESRSPTVSEAPTFSRSLPAPVADLETSVTSDSMVDSEELAQSHYQLQDSEDAFNIPYELSGSEGDEIEELASSHSTPRASIYQEFSPPKLEHHAQSAIVEPDPAPWAALEREAQSEPHLRRLGSPSSFLAPSPRASVHSGSASVSSSVSVPEDLTESHLYSHEEAESMYMSAFSQAESVRLRNAMPGSWDTDDPPLDEPSPPAEDVNARPISPQIQPTLHQEIPEIEIQQSSVFPDLPPEPTVARPQTPPDNSVIPEDVAYVQDEHPEIRDDEPQQDDVPTPRGPTRLVKEIMSLSSISVYLPSLHKHIQVTPSADLGRSIAPNLPGTFSVHSAAPMSPTLPSIQIDSAEEAPDKSVEVILKPLEVRFDASIGFLLAMVVSRLLEAVKPQPNEAPETATSKSSSSKPDFKFTLEELSISFLEKLAGVADTPQRIFGPRMVDYSSDVLLRANLLNLQGSLLNVGSKSETDISIDKFRFGYANDDIISFDRQVNLYESVANTFPSAGQDVSVKITTTSEASRVKVNTLPLHVKLDLQRLDETFSWFGGLSSFLNMGSSITSNTPKSPKSPAKTLQKPRSVRFEAPINPDDHTAAKENKTDLRINGLRVDVIGKECSVVLNTSALKLVNREEGLAVHFSKIRLAGPYMRNSRAEVPIIMEIADTRLEYMLLPRNTDLERLLELITPSNVKFDENEDEIMVDTLLRQRKKGPVLCLNVGRVKVDAGRLQQLGCLPGLAEDLAKLGTVAKYLPEDDRPGLLTLGQIKNVDCFVDIGGRFGVIQASLKDLELAHITLPSLVAVAVSTISVNRNKIEELVGTPVTATTGISHKPPVLMMRMIDDMEPVLKIKLLGLNVEYRVPTIMDVLGLAEDATPQDFEASLAASVANLGDQAHAAIKGVPAGPVSTIDQSKNSKPIKVDLALRDCLIGLNPLGLTSKLLVVLTEAHLEATPGKRNTVNAVATLKKASVLLIDDISILEANDGRFASTRQSQVTPSPQVTELCANGYVNVCQISAAKATVKVVKDTEGEARVEVEVRDDLLVLETCADSMQTLISLANALKPPTPPSKEIKYRTSVVPVEDLLASITADAFGRAEGDYDFDNDFAIAQEIGGDIGSDDEYYGGDNDSPLQLDSQFYDEAAIQEELFDATAPSLIGSTRVEETSDGVLLSTASLSTEGNSDELLVEDNYFEAKSVVKGTAHRWNSQRNTYDESNDLKVQRSPLKVCVRDVHVIWHLFDGYDWARTREVITKAVQDVEAKAYERRARVERRGAYEQDFEEEETVIGDFLFNSIYIGIPANRDPRELAQAINQELNDNATETESVATTAVTSTTVRAAGHHRSKSKSKSLKLNRSKRHKITFELKGVNADLVTFPPESGETLNSIDIRINDLDVFDHVPTSTWKKFAMYDHDAGERELGASMVHLELLNTKPVPSMPASEIVLKVTILPLRLHVDQDALDFITRFFEFKDDSVPTHASPSDIPFIQRAEINDVPIKLDFKPKRVDYAGLRSGHTTEFMNFLILEDARMVLRHVILYGVSGFDRLGLQLNDIWTDNVKRTQLPGILAGLAPVRSLVNAGSGFRELVEIPIREYRKDGRIVRSIGKGAAAFAKTTGTEVVKLGAKLAIGTQYALQGAEGMLVSNPHGEGTSAGADEWEEDEFREDKKQISLYADQPLGIIQGVRGAYASLARDLSMARDAIIAVPAEVMESQSAQGAAKAVLRRAPTIIFRPAIGATKAIGQTLLGATNSLDPQNRRRAEAVSWSLASCSSEGYADMETEIQKALSHELAAGVSCELPVVYAQGADAELTVNIELVKGHSTAIGRTYTLIMHSEDFWLGAWGLGLGKEGLQSFAFVSCLCHCCTRPCFSSALDMGWANG</sequence>
<dbReference type="GO" id="GO:0061709">
    <property type="term" value="P:reticulophagy"/>
    <property type="evidence" value="ECO:0007669"/>
    <property type="project" value="TreeGrafter"/>
</dbReference>
<feature type="compositionally biased region" description="Low complexity" evidence="13">
    <location>
        <begin position="431"/>
        <end position="445"/>
    </location>
</feature>
<comment type="catalytic activity">
    <reaction evidence="10">
        <text>a 1,2-diacyl-sn-glycero-3-phospho-L-serine(in) = a 1,2-diacyl-sn-glycero-3-phospho-L-serine(out)</text>
        <dbReference type="Rhea" id="RHEA:38663"/>
        <dbReference type="ChEBI" id="CHEBI:57262"/>
    </reaction>
</comment>
<evidence type="ECO:0000256" key="4">
    <source>
        <dbReference type="ARBA" id="ARBA00018070"/>
    </source>
</evidence>
<comment type="subcellular location">
    <subcellularLocation>
        <location evidence="1">Endoplasmic reticulum membrane</location>
        <topology evidence="1">Peripheral membrane protein</topology>
    </subcellularLocation>
    <subcellularLocation>
        <location evidence="2">Preautophagosomal structure membrane</location>
        <topology evidence="2">Peripheral membrane protein</topology>
    </subcellularLocation>
</comment>